<feature type="region of interest" description="Disordered" evidence="2">
    <location>
        <begin position="224"/>
        <end position="258"/>
    </location>
</feature>
<evidence type="ECO:0000313" key="5">
    <source>
        <dbReference type="Proteomes" id="UP000593571"/>
    </source>
</evidence>
<keyword evidence="1" id="KW-0597">Phosphoprotein</keyword>
<keyword evidence="3 4" id="KW-0812">Transmembrane</keyword>
<dbReference type="PANTHER" id="PTHR16095">
    <property type="entry name" value="TRANSMEMBRANE PROTEIN 143 FAMILY MEMBER"/>
    <property type="match status" value="1"/>
</dbReference>
<protein>
    <submittedName>
        <fullName evidence="4">Transmembrane protein 143</fullName>
    </submittedName>
</protein>
<evidence type="ECO:0000256" key="1">
    <source>
        <dbReference type="ARBA" id="ARBA00022553"/>
    </source>
</evidence>
<organism evidence="4 5">
    <name type="scientific">Rousettus aegyptiacus</name>
    <name type="common">Egyptian fruit bat</name>
    <name type="synonym">Pteropus aegyptiacus</name>
    <dbReference type="NCBI Taxonomy" id="9407"/>
    <lineage>
        <taxon>Eukaryota</taxon>
        <taxon>Metazoa</taxon>
        <taxon>Chordata</taxon>
        <taxon>Craniata</taxon>
        <taxon>Vertebrata</taxon>
        <taxon>Euteleostomi</taxon>
        <taxon>Mammalia</taxon>
        <taxon>Eutheria</taxon>
        <taxon>Laurasiatheria</taxon>
        <taxon>Chiroptera</taxon>
        <taxon>Yinpterochiroptera</taxon>
        <taxon>Pteropodoidea</taxon>
        <taxon>Pteropodidae</taxon>
        <taxon>Rousettinae</taxon>
        <taxon>Rousettus</taxon>
    </lineage>
</organism>
<gene>
    <name evidence="4" type="ORF">HJG63_019387</name>
</gene>
<name>A0A7J8CMB3_ROUAE</name>
<dbReference type="Pfam" id="PF12576">
    <property type="entry name" value="DUF3754"/>
    <property type="match status" value="1"/>
</dbReference>
<evidence type="ECO:0000256" key="2">
    <source>
        <dbReference type="SAM" id="MobiDB-lite"/>
    </source>
</evidence>
<keyword evidence="3" id="KW-1133">Transmembrane helix</keyword>
<sequence length="258" mass="28472">MQFWALGQRVGRIPRKSSTGSKRGFFKSPPAERRYFKRVVLAARTKRGHLVLKSFKDTPLEGLEQLLPELKVRTPALQRALLNLMLVVSGVAFFVNVAMVMLTDLKMATSLLLLLFAAFMGLRASKMFGQRRSVQALELAHMLYYRSTSNNSELLSALALRAQDEHVKEALLAHSFLARRPPGAQGPPEETSQWLQSEVENWLLAQSGCEVAFDGTRALGHLQSLTPSMGKYPPPGFPKLDPSATVTSPEAAPSSDNP</sequence>
<dbReference type="PANTHER" id="PTHR16095:SF10">
    <property type="entry name" value="TRANSMEMBRANE PROTEIN 143"/>
    <property type="match status" value="1"/>
</dbReference>
<proteinExistence type="predicted"/>
<feature type="transmembrane region" description="Helical" evidence="3">
    <location>
        <begin position="107"/>
        <end position="125"/>
    </location>
</feature>
<dbReference type="AlphaFoldDB" id="A0A7J8CMB3"/>
<dbReference type="Proteomes" id="UP000593571">
    <property type="component" value="Unassembled WGS sequence"/>
</dbReference>
<dbReference type="EMBL" id="JACASE010000014">
    <property type="protein sequence ID" value="KAF6412027.1"/>
    <property type="molecule type" value="Genomic_DNA"/>
</dbReference>
<evidence type="ECO:0000313" key="4">
    <source>
        <dbReference type="EMBL" id="KAF6412027.1"/>
    </source>
</evidence>
<feature type="transmembrane region" description="Helical" evidence="3">
    <location>
        <begin position="80"/>
        <end position="101"/>
    </location>
</feature>
<keyword evidence="5" id="KW-1185">Reference proteome</keyword>
<reference evidence="4 5" key="1">
    <citation type="journal article" date="2020" name="Nature">
        <title>Six reference-quality genomes reveal evolution of bat adaptations.</title>
        <authorList>
            <person name="Jebb D."/>
            <person name="Huang Z."/>
            <person name="Pippel M."/>
            <person name="Hughes G.M."/>
            <person name="Lavrichenko K."/>
            <person name="Devanna P."/>
            <person name="Winkler S."/>
            <person name="Jermiin L.S."/>
            <person name="Skirmuntt E.C."/>
            <person name="Katzourakis A."/>
            <person name="Burkitt-Gray L."/>
            <person name="Ray D.A."/>
            <person name="Sullivan K.A.M."/>
            <person name="Roscito J.G."/>
            <person name="Kirilenko B.M."/>
            <person name="Davalos L.M."/>
            <person name="Corthals A.P."/>
            <person name="Power M.L."/>
            <person name="Jones G."/>
            <person name="Ransome R.D."/>
            <person name="Dechmann D.K.N."/>
            <person name="Locatelli A.G."/>
            <person name="Puechmaille S.J."/>
            <person name="Fedrigo O."/>
            <person name="Jarvis E.D."/>
            <person name="Hiller M."/>
            <person name="Vernes S.C."/>
            <person name="Myers E.W."/>
            <person name="Teeling E.C."/>
        </authorList>
    </citation>
    <scope>NUCLEOTIDE SEQUENCE [LARGE SCALE GENOMIC DNA]</scope>
    <source>
        <strain evidence="4">MRouAeg1</strain>
        <tissue evidence="4">Muscle</tissue>
    </source>
</reference>
<feature type="compositionally biased region" description="Polar residues" evidence="2">
    <location>
        <begin position="244"/>
        <end position="258"/>
    </location>
</feature>
<keyword evidence="3" id="KW-0472">Membrane</keyword>
<comment type="caution">
    <text evidence="4">The sequence shown here is derived from an EMBL/GenBank/DDBJ whole genome shotgun (WGS) entry which is preliminary data.</text>
</comment>
<accession>A0A7J8CMB3</accession>
<dbReference type="GO" id="GO:0005739">
    <property type="term" value="C:mitochondrion"/>
    <property type="evidence" value="ECO:0007669"/>
    <property type="project" value="TreeGrafter"/>
</dbReference>
<evidence type="ECO:0000256" key="3">
    <source>
        <dbReference type="SAM" id="Phobius"/>
    </source>
</evidence>
<dbReference type="InterPro" id="IPR022227">
    <property type="entry name" value="DUF3754"/>
</dbReference>